<feature type="domain" description="RPA-interacting protein central" evidence="8">
    <location>
        <begin position="76"/>
        <end position="156"/>
    </location>
</feature>
<evidence type="ECO:0000259" key="9">
    <source>
        <dbReference type="Pfam" id="PF14768"/>
    </source>
</evidence>
<feature type="domain" description="RPA-interacting protein C-terminal" evidence="9">
    <location>
        <begin position="166"/>
        <end position="243"/>
    </location>
</feature>
<keyword evidence="4" id="KW-0862">Zinc</keyword>
<evidence type="ECO:0000259" key="7">
    <source>
        <dbReference type="Pfam" id="PF14766"/>
    </source>
</evidence>
<feature type="non-terminal residue" evidence="10">
    <location>
        <position position="1"/>
    </location>
</feature>
<evidence type="ECO:0000256" key="6">
    <source>
        <dbReference type="SAM" id="MobiDB-lite"/>
    </source>
</evidence>
<name>A0A0K8RPY6_IXORI</name>
<keyword evidence="3" id="KW-0863">Zinc-finger</keyword>
<evidence type="ECO:0000256" key="5">
    <source>
        <dbReference type="ARBA" id="ARBA00023242"/>
    </source>
</evidence>
<organism evidence="10">
    <name type="scientific">Ixodes ricinus</name>
    <name type="common">Common tick</name>
    <name type="synonym">Acarus ricinus</name>
    <dbReference type="NCBI Taxonomy" id="34613"/>
    <lineage>
        <taxon>Eukaryota</taxon>
        <taxon>Metazoa</taxon>
        <taxon>Ecdysozoa</taxon>
        <taxon>Arthropoda</taxon>
        <taxon>Chelicerata</taxon>
        <taxon>Arachnida</taxon>
        <taxon>Acari</taxon>
        <taxon>Parasitiformes</taxon>
        <taxon>Ixodida</taxon>
        <taxon>Ixodoidea</taxon>
        <taxon>Ixodidae</taxon>
        <taxon>Ixodinae</taxon>
        <taxon>Ixodes</taxon>
    </lineage>
</organism>
<dbReference type="GO" id="GO:0006606">
    <property type="term" value="P:protein import into nucleus"/>
    <property type="evidence" value="ECO:0007669"/>
    <property type="project" value="TreeGrafter"/>
</dbReference>
<reference evidence="10" key="1">
    <citation type="submission" date="2012-12" db="EMBL/GenBank/DDBJ databases">
        <title>Identification and characterization of a phenylalanine ammonia-lyase gene family in Isatis indigotica Fort.</title>
        <authorList>
            <person name="Liu Q."/>
            <person name="Chen J."/>
            <person name="Zhou X."/>
            <person name="Di P."/>
            <person name="Xiao Y."/>
            <person name="Xuan H."/>
            <person name="Zhang L."/>
            <person name="Chen W."/>
        </authorList>
    </citation>
    <scope>NUCLEOTIDE SEQUENCE</scope>
    <source>
        <tissue evidence="10">Salivary gland</tissue>
    </source>
</reference>
<comment type="subcellular location">
    <subcellularLocation>
        <location evidence="1">Nucleus</location>
    </subcellularLocation>
</comment>
<dbReference type="InterPro" id="IPR028158">
    <property type="entry name" value="RPA_interact_N_dom"/>
</dbReference>
<keyword evidence="5" id="KW-0539">Nucleus</keyword>
<dbReference type="GO" id="GO:0005634">
    <property type="term" value="C:nucleus"/>
    <property type="evidence" value="ECO:0007669"/>
    <property type="project" value="UniProtKB-SubCell"/>
</dbReference>
<dbReference type="Pfam" id="PF14767">
    <property type="entry name" value="RPA_interact_M"/>
    <property type="match status" value="1"/>
</dbReference>
<proteinExistence type="evidence at transcript level"/>
<evidence type="ECO:0000256" key="2">
    <source>
        <dbReference type="ARBA" id="ARBA00022723"/>
    </source>
</evidence>
<protein>
    <submittedName>
        <fullName evidence="10">Putative rpa-interacting protein a</fullName>
    </submittedName>
</protein>
<sequence length="246" mass="27866">ETPNHSTSQVVYNAESLVRVVRGSRFQLLYKAKTPPWRETYRNRCRDSLRRNRQSLFQSFRDAGDQREKHQQLVAAVSDVVRDELEKLHAGPTPTSRHSRLTPLAGRDGATPPDDADFSERLLEETLAELMEEEMQVWRLYEETMRAQEMEVQAAVSHWSSDDGVVCPVCLRLDLSKSGRLVSCVCGVRLWTDKDLEDVRRCVGHAVESHSRLCPSRLVFSALNSAADHSELVGVCHVCDFMTAAL</sequence>
<dbReference type="InterPro" id="IPR028156">
    <property type="entry name" value="RIP"/>
</dbReference>
<dbReference type="AlphaFoldDB" id="A0A0K8RPY6"/>
<evidence type="ECO:0000256" key="3">
    <source>
        <dbReference type="ARBA" id="ARBA00022771"/>
    </source>
</evidence>
<keyword evidence="2" id="KW-0479">Metal-binding</keyword>
<evidence type="ECO:0000313" key="10">
    <source>
        <dbReference type="EMBL" id="JAA73106.1"/>
    </source>
</evidence>
<evidence type="ECO:0000256" key="1">
    <source>
        <dbReference type="ARBA" id="ARBA00004123"/>
    </source>
</evidence>
<dbReference type="InterPro" id="IPR028155">
    <property type="entry name" value="RPA_interact_central"/>
</dbReference>
<dbReference type="Pfam" id="PF14768">
    <property type="entry name" value="RPA_interact_C"/>
    <property type="match status" value="1"/>
</dbReference>
<dbReference type="GO" id="GO:0008270">
    <property type="term" value="F:zinc ion binding"/>
    <property type="evidence" value="ECO:0007669"/>
    <property type="project" value="UniProtKB-KW"/>
</dbReference>
<dbReference type="PANTHER" id="PTHR31742">
    <property type="entry name" value="RPA-INTERACTING PROTEIN RPAIN"/>
    <property type="match status" value="1"/>
</dbReference>
<dbReference type="EMBL" id="GADI01000702">
    <property type="protein sequence ID" value="JAA73106.1"/>
    <property type="molecule type" value="mRNA"/>
</dbReference>
<feature type="region of interest" description="Disordered" evidence="6">
    <location>
        <begin position="88"/>
        <end position="116"/>
    </location>
</feature>
<dbReference type="PANTHER" id="PTHR31742:SF1">
    <property type="entry name" value="RPA-INTERACTING PROTEIN"/>
    <property type="match status" value="1"/>
</dbReference>
<dbReference type="Pfam" id="PF14766">
    <property type="entry name" value="RPA_interact_N"/>
    <property type="match status" value="1"/>
</dbReference>
<accession>A0A0K8RPY6</accession>
<dbReference type="InterPro" id="IPR028159">
    <property type="entry name" value="RPA_interact_C_dom"/>
</dbReference>
<evidence type="ECO:0000259" key="8">
    <source>
        <dbReference type="Pfam" id="PF14767"/>
    </source>
</evidence>
<evidence type="ECO:0000256" key="4">
    <source>
        <dbReference type="ARBA" id="ARBA00022833"/>
    </source>
</evidence>
<feature type="domain" description="RPA-interacting protein N-terminal" evidence="7">
    <location>
        <begin position="26"/>
        <end position="63"/>
    </location>
</feature>